<gene>
    <name evidence="2" type="ORF">J5X75_08220</name>
</gene>
<dbReference type="InterPro" id="IPR016032">
    <property type="entry name" value="Sig_transdc_resp-reg_C-effctor"/>
</dbReference>
<reference evidence="2 3" key="1">
    <citation type="submission" date="2021-03" db="EMBL/GenBank/DDBJ databases">
        <title>Actinoplanes flavus sp. nov., a novel actinomycete isolated from Coconut Palm rhizosphere soil.</title>
        <authorList>
            <person name="Luo X."/>
        </authorList>
    </citation>
    <scope>NUCLEOTIDE SEQUENCE [LARGE SCALE GENOMIC DNA]</scope>
    <source>
        <strain evidence="2 3">NEAU-H7</strain>
    </source>
</reference>
<dbReference type="EMBL" id="JAGFNS010000004">
    <property type="protein sequence ID" value="MBO3737505.1"/>
    <property type="molecule type" value="Genomic_DNA"/>
</dbReference>
<comment type="caution">
    <text evidence="2">The sequence shown here is derived from an EMBL/GenBank/DDBJ whole genome shotgun (WGS) entry which is preliminary data.</text>
</comment>
<name>A0ABS3UFF0_9ACTN</name>
<dbReference type="Proteomes" id="UP000679690">
    <property type="component" value="Unassembled WGS sequence"/>
</dbReference>
<dbReference type="InterPro" id="IPR036388">
    <property type="entry name" value="WH-like_DNA-bd_sf"/>
</dbReference>
<dbReference type="Gene3D" id="1.10.10.10">
    <property type="entry name" value="Winged helix-like DNA-binding domain superfamily/Winged helix DNA-binding domain"/>
    <property type="match status" value="1"/>
</dbReference>
<evidence type="ECO:0000313" key="2">
    <source>
        <dbReference type="EMBL" id="MBO3737505.1"/>
    </source>
</evidence>
<dbReference type="SUPFAM" id="SSF46894">
    <property type="entry name" value="C-terminal effector domain of the bipartite response regulators"/>
    <property type="match status" value="1"/>
</dbReference>
<dbReference type="SMART" id="SM00421">
    <property type="entry name" value="HTH_LUXR"/>
    <property type="match status" value="1"/>
</dbReference>
<evidence type="ECO:0000259" key="1">
    <source>
        <dbReference type="SMART" id="SM00421"/>
    </source>
</evidence>
<dbReference type="InterPro" id="IPR000792">
    <property type="entry name" value="Tscrpt_reg_LuxR_C"/>
</dbReference>
<dbReference type="Pfam" id="PF00196">
    <property type="entry name" value="GerE"/>
    <property type="match status" value="1"/>
</dbReference>
<organism evidence="2 3">
    <name type="scientific">Actinoplanes flavus</name>
    <dbReference type="NCBI Taxonomy" id="2820290"/>
    <lineage>
        <taxon>Bacteria</taxon>
        <taxon>Bacillati</taxon>
        <taxon>Actinomycetota</taxon>
        <taxon>Actinomycetes</taxon>
        <taxon>Micromonosporales</taxon>
        <taxon>Micromonosporaceae</taxon>
        <taxon>Actinoplanes</taxon>
    </lineage>
</organism>
<dbReference type="RefSeq" id="WP_208466706.1">
    <property type="nucleotide sequence ID" value="NZ_JAGFNS010000004.1"/>
</dbReference>
<accession>A0ABS3UFF0</accession>
<protein>
    <recommendedName>
        <fullName evidence="1">HTH luxR-type domain-containing protein</fullName>
    </recommendedName>
</protein>
<keyword evidence="3" id="KW-1185">Reference proteome</keyword>
<evidence type="ECO:0000313" key="3">
    <source>
        <dbReference type="Proteomes" id="UP000679690"/>
    </source>
</evidence>
<proteinExistence type="predicted"/>
<sequence>MQDDAARSAASPLAAAVADGKPNAQIAAELHLTVPTVKGYISTILAKTATTNRVQLALVVQAAHL</sequence>
<feature type="domain" description="HTH luxR-type" evidence="1">
    <location>
        <begin position="10"/>
        <end position="60"/>
    </location>
</feature>